<keyword evidence="3" id="KW-0998">Cell outer membrane</keyword>
<keyword evidence="2" id="KW-0472">Membrane</keyword>
<keyword evidence="7" id="KW-1185">Reference proteome</keyword>
<evidence type="ECO:0000256" key="3">
    <source>
        <dbReference type="ARBA" id="ARBA00023237"/>
    </source>
</evidence>
<organism evidence="6 7">
    <name type="scientific">Pseudothauera rhizosphaerae</name>
    <dbReference type="NCBI Taxonomy" id="2565932"/>
    <lineage>
        <taxon>Bacteria</taxon>
        <taxon>Pseudomonadati</taxon>
        <taxon>Pseudomonadota</taxon>
        <taxon>Betaproteobacteria</taxon>
        <taxon>Rhodocyclales</taxon>
        <taxon>Zoogloeaceae</taxon>
        <taxon>Pseudothauera</taxon>
    </lineage>
</organism>
<dbReference type="AlphaFoldDB" id="A0A4S4ANL7"/>
<evidence type="ECO:0000313" key="6">
    <source>
        <dbReference type="EMBL" id="THF60707.1"/>
    </source>
</evidence>
<protein>
    <recommendedName>
        <fullName evidence="5">Secretin/TonB short N-terminal domain-containing protein</fullName>
    </recommendedName>
</protein>
<dbReference type="SMART" id="SM00965">
    <property type="entry name" value="STN"/>
    <property type="match status" value="1"/>
</dbReference>
<comment type="caution">
    <text evidence="6">The sequence shown here is derived from an EMBL/GenBank/DDBJ whole genome shotgun (WGS) entry which is preliminary data.</text>
</comment>
<feature type="signal peptide" evidence="4">
    <location>
        <begin position="1"/>
        <end position="32"/>
    </location>
</feature>
<evidence type="ECO:0000256" key="4">
    <source>
        <dbReference type="SAM" id="SignalP"/>
    </source>
</evidence>
<sequence>MPTAHHSSILRPRPLRCAIAISLALASLTAIAQTAPQEPAVASATRAWDLPAAPLADTLARIARDSGRRLSADPALVAGRTAAPVRGTHSATDAVRQALAGTGLEMVVTESGTLSVRPAPVTAKDRDVMLAPVTG</sequence>
<gene>
    <name evidence="6" type="ORF">E6O51_13100</name>
</gene>
<dbReference type="OrthoDB" id="8683414at2"/>
<dbReference type="Proteomes" id="UP000307956">
    <property type="component" value="Unassembled WGS sequence"/>
</dbReference>
<reference evidence="6 7" key="1">
    <citation type="submission" date="2019-04" db="EMBL/GenBank/DDBJ databases">
        <title>Azoarcus rhizosphaerae sp. nov. isolated from rhizosphere of Ficus religiosa.</title>
        <authorList>
            <person name="Lin S.-Y."/>
            <person name="Hameed A."/>
            <person name="Hsu Y.-H."/>
            <person name="Young C.-C."/>
        </authorList>
    </citation>
    <scope>NUCLEOTIDE SEQUENCE [LARGE SCALE GENOMIC DNA]</scope>
    <source>
        <strain evidence="6 7">CC-YHH848</strain>
    </source>
</reference>
<dbReference type="EMBL" id="SSOD01000009">
    <property type="protein sequence ID" value="THF60707.1"/>
    <property type="molecule type" value="Genomic_DNA"/>
</dbReference>
<evidence type="ECO:0000256" key="1">
    <source>
        <dbReference type="ARBA" id="ARBA00022448"/>
    </source>
</evidence>
<name>A0A4S4ANL7_9RHOO</name>
<accession>A0A4S4ANL7</accession>
<feature type="chain" id="PRO_5020734766" description="Secretin/TonB short N-terminal domain-containing protein" evidence="4">
    <location>
        <begin position="33"/>
        <end position="135"/>
    </location>
</feature>
<dbReference type="Pfam" id="PF07660">
    <property type="entry name" value="STN"/>
    <property type="match status" value="1"/>
</dbReference>
<evidence type="ECO:0000313" key="7">
    <source>
        <dbReference type="Proteomes" id="UP000307956"/>
    </source>
</evidence>
<dbReference type="GO" id="GO:0019867">
    <property type="term" value="C:outer membrane"/>
    <property type="evidence" value="ECO:0007669"/>
    <property type="project" value="InterPro"/>
</dbReference>
<keyword evidence="1" id="KW-0813">Transport</keyword>
<evidence type="ECO:0000259" key="5">
    <source>
        <dbReference type="SMART" id="SM00965"/>
    </source>
</evidence>
<dbReference type="Gene3D" id="3.55.50.30">
    <property type="match status" value="1"/>
</dbReference>
<dbReference type="RefSeq" id="WP_136385436.1">
    <property type="nucleotide sequence ID" value="NZ_SSOD01000009.1"/>
</dbReference>
<feature type="domain" description="Secretin/TonB short N-terminal" evidence="5">
    <location>
        <begin position="68"/>
        <end position="119"/>
    </location>
</feature>
<proteinExistence type="predicted"/>
<keyword evidence="4" id="KW-0732">Signal</keyword>
<dbReference type="InterPro" id="IPR011662">
    <property type="entry name" value="Secretin/TonB_short_N"/>
</dbReference>
<evidence type="ECO:0000256" key="2">
    <source>
        <dbReference type="ARBA" id="ARBA00023136"/>
    </source>
</evidence>